<organism evidence="1">
    <name type="scientific">Arundo donax</name>
    <name type="common">Giant reed</name>
    <name type="synonym">Donax arundinaceus</name>
    <dbReference type="NCBI Taxonomy" id="35708"/>
    <lineage>
        <taxon>Eukaryota</taxon>
        <taxon>Viridiplantae</taxon>
        <taxon>Streptophyta</taxon>
        <taxon>Embryophyta</taxon>
        <taxon>Tracheophyta</taxon>
        <taxon>Spermatophyta</taxon>
        <taxon>Magnoliopsida</taxon>
        <taxon>Liliopsida</taxon>
        <taxon>Poales</taxon>
        <taxon>Poaceae</taxon>
        <taxon>PACMAD clade</taxon>
        <taxon>Arundinoideae</taxon>
        <taxon>Arundineae</taxon>
        <taxon>Arundo</taxon>
    </lineage>
</organism>
<dbReference type="AlphaFoldDB" id="A0A0A9GTB0"/>
<protein>
    <submittedName>
        <fullName evidence="1">Uncharacterized protein</fullName>
    </submittedName>
</protein>
<sequence length="22" mass="2811">MFNGRDYLFCYHLWLLQVCKFN</sequence>
<reference evidence="1" key="2">
    <citation type="journal article" date="2015" name="Data Brief">
        <title>Shoot transcriptome of the giant reed, Arundo donax.</title>
        <authorList>
            <person name="Barrero R.A."/>
            <person name="Guerrero F.D."/>
            <person name="Moolhuijzen P."/>
            <person name="Goolsby J.A."/>
            <person name="Tidwell J."/>
            <person name="Bellgard S.E."/>
            <person name="Bellgard M.I."/>
        </authorList>
    </citation>
    <scope>NUCLEOTIDE SEQUENCE</scope>
    <source>
        <tissue evidence="1">Shoot tissue taken approximately 20 cm above the soil surface</tissue>
    </source>
</reference>
<dbReference type="EMBL" id="GBRH01171127">
    <property type="protein sequence ID" value="JAE26769.1"/>
    <property type="molecule type" value="Transcribed_RNA"/>
</dbReference>
<evidence type="ECO:0000313" key="1">
    <source>
        <dbReference type="EMBL" id="JAE26769.1"/>
    </source>
</evidence>
<name>A0A0A9GTB0_ARUDO</name>
<proteinExistence type="predicted"/>
<reference evidence="1" key="1">
    <citation type="submission" date="2014-09" db="EMBL/GenBank/DDBJ databases">
        <authorList>
            <person name="Magalhaes I.L.F."/>
            <person name="Oliveira U."/>
            <person name="Santos F.R."/>
            <person name="Vidigal T.H.D.A."/>
            <person name="Brescovit A.D."/>
            <person name="Santos A.J."/>
        </authorList>
    </citation>
    <scope>NUCLEOTIDE SEQUENCE</scope>
    <source>
        <tissue evidence="1">Shoot tissue taken approximately 20 cm above the soil surface</tissue>
    </source>
</reference>
<accession>A0A0A9GTB0</accession>